<evidence type="ECO:0000313" key="3">
    <source>
        <dbReference type="EMBL" id="KAF1995164.1"/>
    </source>
</evidence>
<dbReference type="EMBL" id="ML977644">
    <property type="protein sequence ID" value="KAF1995164.1"/>
    <property type="molecule type" value="Genomic_DNA"/>
</dbReference>
<protein>
    <recommendedName>
        <fullName evidence="5">Fucose-specific lectin</fullName>
    </recommendedName>
</protein>
<feature type="compositionally biased region" description="Low complexity" evidence="1">
    <location>
        <begin position="107"/>
        <end position="118"/>
    </location>
</feature>
<feature type="transmembrane region" description="Helical" evidence="2">
    <location>
        <begin position="82"/>
        <end position="106"/>
    </location>
</feature>
<keyword evidence="2" id="KW-1133">Transmembrane helix</keyword>
<evidence type="ECO:0000256" key="1">
    <source>
        <dbReference type="SAM" id="MobiDB-lite"/>
    </source>
</evidence>
<dbReference type="AlphaFoldDB" id="A0A6A5W1I6"/>
<keyword evidence="4" id="KW-1185">Reference proteome</keyword>
<sequence>MPLSQISEEVEPAHEVLTALPQWDSHANPNRSLHSRHGSQDPVLEKSIFAKEIILGSCRERSGTMTPEEEETPKPRHSRAMFWLVLCVVVTLIVAVVLGAVLGTLMGPSGGSSTPQSTVTNIPAETRPTPTSSTPPTTSKATPTPTYQFASLAVAGWTVPGPNGYFTSSLFSQDNEGFLSRATFNSSTGNWTRVSKFAIAKPGTPIAATFLNTKYYTNQTNYDFRGINYQTSVVYLDNSNYLKEWIFSDTGSALGRPGPLTDQKYIAHEKTQISYYWPRLLYQGMSGEIRGAHFECHKRGECWHDTVLRTTDARNGTQLVAVPMWNNLSSIGLFYEQDDGKFVNYKEDWGRASAIWKNRAFSDKIPPEASVAAFSTIRPEDVDDLALNTYLLWQNNNGTIQMSWTDSDKGWKGPIKPTAFKGADKNTALTCLTGATFPKFPLPPGNELSRCYFQANNTLREVNFNGTSWDVVGTIPIES</sequence>
<reference evidence="3" key="1">
    <citation type="journal article" date="2020" name="Stud. Mycol.">
        <title>101 Dothideomycetes genomes: a test case for predicting lifestyles and emergence of pathogens.</title>
        <authorList>
            <person name="Haridas S."/>
            <person name="Albert R."/>
            <person name="Binder M."/>
            <person name="Bloem J."/>
            <person name="Labutti K."/>
            <person name="Salamov A."/>
            <person name="Andreopoulos B."/>
            <person name="Baker S."/>
            <person name="Barry K."/>
            <person name="Bills G."/>
            <person name="Bluhm B."/>
            <person name="Cannon C."/>
            <person name="Castanera R."/>
            <person name="Culley D."/>
            <person name="Daum C."/>
            <person name="Ezra D."/>
            <person name="Gonzalez J."/>
            <person name="Henrissat B."/>
            <person name="Kuo A."/>
            <person name="Liang C."/>
            <person name="Lipzen A."/>
            <person name="Lutzoni F."/>
            <person name="Magnuson J."/>
            <person name="Mondo S."/>
            <person name="Nolan M."/>
            <person name="Ohm R."/>
            <person name="Pangilinan J."/>
            <person name="Park H.-J."/>
            <person name="Ramirez L."/>
            <person name="Alfaro M."/>
            <person name="Sun H."/>
            <person name="Tritt A."/>
            <person name="Yoshinaga Y."/>
            <person name="Zwiers L.-H."/>
            <person name="Turgeon B."/>
            <person name="Goodwin S."/>
            <person name="Spatafora J."/>
            <person name="Crous P."/>
            <person name="Grigoriev I."/>
        </authorList>
    </citation>
    <scope>NUCLEOTIDE SEQUENCE</scope>
    <source>
        <strain evidence="3">CBS 123094</strain>
    </source>
</reference>
<evidence type="ECO:0008006" key="5">
    <source>
        <dbReference type="Google" id="ProtNLM"/>
    </source>
</evidence>
<proteinExistence type="predicted"/>
<evidence type="ECO:0000256" key="2">
    <source>
        <dbReference type="SAM" id="Phobius"/>
    </source>
</evidence>
<dbReference type="Gene3D" id="2.120.10.70">
    <property type="entry name" value="Fucose-specific lectin"/>
    <property type="match status" value="1"/>
</dbReference>
<organism evidence="3 4">
    <name type="scientific">Amniculicola lignicola CBS 123094</name>
    <dbReference type="NCBI Taxonomy" id="1392246"/>
    <lineage>
        <taxon>Eukaryota</taxon>
        <taxon>Fungi</taxon>
        <taxon>Dikarya</taxon>
        <taxon>Ascomycota</taxon>
        <taxon>Pezizomycotina</taxon>
        <taxon>Dothideomycetes</taxon>
        <taxon>Pleosporomycetidae</taxon>
        <taxon>Pleosporales</taxon>
        <taxon>Amniculicolaceae</taxon>
        <taxon>Amniculicola</taxon>
    </lineage>
</organism>
<dbReference type="Proteomes" id="UP000799779">
    <property type="component" value="Unassembled WGS sequence"/>
</dbReference>
<gene>
    <name evidence="3" type="ORF">P154DRAFT_350205</name>
</gene>
<feature type="region of interest" description="Disordered" evidence="1">
    <location>
        <begin position="107"/>
        <end position="143"/>
    </location>
</feature>
<keyword evidence="2" id="KW-0812">Transmembrane</keyword>
<evidence type="ECO:0000313" key="4">
    <source>
        <dbReference type="Proteomes" id="UP000799779"/>
    </source>
</evidence>
<accession>A0A6A5W1I6</accession>
<name>A0A6A5W1I6_9PLEO</name>
<keyword evidence="2" id="KW-0472">Membrane</keyword>
<feature type="compositionally biased region" description="Low complexity" evidence="1">
    <location>
        <begin position="126"/>
        <end position="143"/>
    </location>
</feature>
<dbReference type="OrthoDB" id="3800077at2759"/>
<dbReference type="SUPFAM" id="SSF89372">
    <property type="entry name" value="Fucose-specific lectin"/>
    <property type="match status" value="1"/>
</dbReference>